<keyword evidence="5" id="KW-0408">Iron</keyword>
<gene>
    <name evidence="11" type="ORF">EDD19_10388</name>
</gene>
<dbReference type="AlphaFoldDB" id="A0A4R3ZYB8"/>
<evidence type="ECO:0000256" key="6">
    <source>
        <dbReference type="ARBA" id="ARBA00023014"/>
    </source>
</evidence>
<accession>A0A4R3ZYB8</accession>
<dbReference type="InterPro" id="IPR017941">
    <property type="entry name" value="Rieske_2Fe-2S"/>
</dbReference>
<evidence type="ECO:0000256" key="7">
    <source>
        <dbReference type="ARBA" id="ARBA00023157"/>
    </source>
</evidence>
<evidence type="ECO:0000256" key="8">
    <source>
        <dbReference type="ARBA" id="ARBA00029586"/>
    </source>
</evidence>
<dbReference type="InterPro" id="IPR014349">
    <property type="entry name" value="Rieske_Fe-S_prot"/>
</dbReference>
<sequence length="184" mass="18402">MLTAPVAAGRADTMGGMSEPFSAAPAPIGTSPARASGARSTTVGPCTQRRAVLAALPGIILLPGIASACGMTEPAQPPSTVQQTTTVAATTIPAAEIPVGTAKQFKAGDSTVIVAQPTEGEFVAYSARCTHQGGVVQVIEGMTLRCPLHGAEYDATDGRNTLAPAPRPLDVVPVSESGGQLALG</sequence>
<evidence type="ECO:0000256" key="5">
    <source>
        <dbReference type="ARBA" id="ARBA00023004"/>
    </source>
</evidence>
<dbReference type="Proteomes" id="UP000295805">
    <property type="component" value="Unassembled WGS sequence"/>
</dbReference>
<dbReference type="InterPro" id="IPR036922">
    <property type="entry name" value="Rieske_2Fe-2S_sf"/>
</dbReference>
<proteinExistence type="predicted"/>
<feature type="region of interest" description="Disordered" evidence="9">
    <location>
        <begin position="1"/>
        <end position="42"/>
    </location>
</feature>
<keyword evidence="4" id="KW-0479">Metal-binding</keyword>
<dbReference type="Pfam" id="PF00355">
    <property type="entry name" value="Rieske"/>
    <property type="match status" value="1"/>
</dbReference>
<keyword evidence="3" id="KW-0001">2Fe-2S</keyword>
<evidence type="ECO:0000313" key="12">
    <source>
        <dbReference type="Proteomes" id="UP000295805"/>
    </source>
</evidence>
<organism evidence="11 12">
    <name type="scientific">Dietzia cinnamea</name>
    <dbReference type="NCBI Taxonomy" id="321318"/>
    <lineage>
        <taxon>Bacteria</taxon>
        <taxon>Bacillati</taxon>
        <taxon>Actinomycetota</taxon>
        <taxon>Actinomycetes</taxon>
        <taxon>Mycobacteriales</taxon>
        <taxon>Dietziaceae</taxon>
        <taxon>Dietzia</taxon>
    </lineage>
</organism>
<dbReference type="EMBL" id="SMCX01000003">
    <property type="protein sequence ID" value="TCW25740.1"/>
    <property type="molecule type" value="Genomic_DNA"/>
</dbReference>
<protein>
    <recommendedName>
        <fullName evidence="2">Cytochrome bc1 complex Rieske iron-sulfur subunit</fullName>
    </recommendedName>
    <alternativeName>
        <fullName evidence="8">Cytochrome bc1 reductase complex subunit QcrA</fullName>
    </alternativeName>
</protein>
<dbReference type="GO" id="GO:0046872">
    <property type="term" value="F:metal ion binding"/>
    <property type="evidence" value="ECO:0007669"/>
    <property type="project" value="UniProtKB-KW"/>
</dbReference>
<reference evidence="11 12" key="1">
    <citation type="submission" date="2019-03" db="EMBL/GenBank/DDBJ databases">
        <title>Root nodule microbial communities of legume samples collected from USA, Mexico and Botswana.</title>
        <authorList>
            <person name="Hirsch A."/>
        </authorList>
    </citation>
    <scope>NUCLEOTIDE SEQUENCE [LARGE SCALE GENOMIC DNA]</scope>
    <source>
        <strain evidence="11 12">55</strain>
    </source>
</reference>
<keyword evidence="7" id="KW-1015">Disulfide bond</keyword>
<comment type="function">
    <text evidence="1">Iron-sulfur subunit of the cytochrome bc1 complex, an essential component of the respiratory electron transport chain required for ATP synthesis. The bc1 complex catalyzes the oxidation of menaquinol and the reduction of cytochrome c in the respiratory chain. The bc1 complex operates through a Q-cycle mechanism that couples electron transfer to generation of the proton gradient that drives ATP synthesis.</text>
</comment>
<dbReference type="Gene3D" id="2.102.10.10">
    <property type="entry name" value="Rieske [2Fe-2S] iron-sulphur domain"/>
    <property type="match status" value="1"/>
</dbReference>
<evidence type="ECO:0000313" key="11">
    <source>
        <dbReference type="EMBL" id="TCW25740.1"/>
    </source>
</evidence>
<evidence type="ECO:0000256" key="4">
    <source>
        <dbReference type="ARBA" id="ARBA00022723"/>
    </source>
</evidence>
<keyword evidence="6" id="KW-0411">Iron-sulfur</keyword>
<dbReference type="SUPFAM" id="SSF50022">
    <property type="entry name" value="ISP domain"/>
    <property type="match status" value="1"/>
</dbReference>
<dbReference type="GO" id="GO:0004497">
    <property type="term" value="F:monooxygenase activity"/>
    <property type="evidence" value="ECO:0007669"/>
    <property type="project" value="UniProtKB-ARBA"/>
</dbReference>
<dbReference type="CDD" id="cd03467">
    <property type="entry name" value="Rieske"/>
    <property type="match status" value="1"/>
</dbReference>
<evidence type="ECO:0000259" key="10">
    <source>
        <dbReference type="PROSITE" id="PS51296"/>
    </source>
</evidence>
<comment type="caution">
    <text evidence="11">The sequence shown here is derived from an EMBL/GenBank/DDBJ whole genome shotgun (WGS) entry which is preliminary data.</text>
</comment>
<evidence type="ECO:0000256" key="3">
    <source>
        <dbReference type="ARBA" id="ARBA00022714"/>
    </source>
</evidence>
<evidence type="ECO:0000256" key="1">
    <source>
        <dbReference type="ARBA" id="ARBA00002494"/>
    </source>
</evidence>
<dbReference type="GO" id="GO:0016705">
    <property type="term" value="F:oxidoreductase activity, acting on paired donors, with incorporation or reduction of molecular oxygen"/>
    <property type="evidence" value="ECO:0007669"/>
    <property type="project" value="UniProtKB-ARBA"/>
</dbReference>
<feature type="region of interest" description="Disordered" evidence="9">
    <location>
        <begin position="157"/>
        <end position="184"/>
    </location>
</feature>
<dbReference type="GO" id="GO:0051537">
    <property type="term" value="F:2 iron, 2 sulfur cluster binding"/>
    <property type="evidence" value="ECO:0007669"/>
    <property type="project" value="UniProtKB-KW"/>
</dbReference>
<feature type="domain" description="Rieske" evidence="10">
    <location>
        <begin position="89"/>
        <end position="183"/>
    </location>
</feature>
<dbReference type="PROSITE" id="PS51296">
    <property type="entry name" value="RIESKE"/>
    <property type="match status" value="1"/>
</dbReference>
<dbReference type="PANTHER" id="PTHR10134">
    <property type="entry name" value="CYTOCHROME B-C1 COMPLEX SUBUNIT RIESKE, MITOCHONDRIAL"/>
    <property type="match status" value="1"/>
</dbReference>
<evidence type="ECO:0000256" key="2">
    <source>
        <dbReference type="ARBA" id="ARBA00015816"/>
    </source>
</evidence>
<name>A0A4R3ZYB8_9ACTN</name>
<evidence type="ECO:0000256" key="9">
    <source>
        <dbReference type="SAM" id="MobiDB-lite"/>
    </source>
</evidence>